<dbReference type="InterPro" id="IPR012340">
    <property type="entry name" value="NA-bd_OB-fold"/>
</dbReference>
<evidence type="ECO:0000256" key="11">
    <source>
        <dbReference type="SAM" id="MobiDB-lite"/>
    </source>
</evidence>
<dbReference type="Gene3D" id="2.40.50.140">
    <property type="entry name" value="Nucleic acid-binding proteins"/>
    <property type="match status" value="1"/>
</dbReference>
<dbReference type="InterPro" id="IPR004365">
    <property type="entry name" value="NA-bd_OB_tRNA"/>
</dbReference>
<dbReference type="FunFam" id="2.40.50.140:FF:000050">
    <property type="entry name" value="Lysine--tRNA ligase"/>
    <property type="match status" value="1"/>
</dbReference>
<gene>
    <name evidence="13" type="ORF">ANE_LOCUS6693</name>
</gene>
<dbReference type="OrthoDB" id="21243at2759"/>
<comment type="catalytic activity">
    <reaction evidence="9 10">
        <text>tRNA(Lys) + L-lysine + ATP = L-lysyl-tRNA(Lys) + AMP + diphosphate</text>
        <dbReference type="Rhea" id="RHEA:20792"/>
        <dbReference type="Rhea" id="RHEA-COMP:9696"/>
        <dbReference type="Rhea" id="RHEA-COMP:9697"/>
        <dbReference type="ChEBI" id="CHEBI:30616"/>
        <dbReference type="ChEBI" id="CHEBI:32551"/>
        <dbReference type="ChEBI" id="CHEBI:33019"/>
        <dbReference type="ChEBI" id="CHEBI:78442"/>
        <dbReference type="ChEBI" id="CHEBI:78529"/>
        <dbReference type="ChEBI" id="CHEBI:456215"/>
        <dbReference type="EC" id="6.1.1.6"/>
    </reaction>
</comment>
<dbReference type="EC" id="6.1.1.6" evidence="2 10"/>
<name>A0A565B3J2_9BRAS</name>
<dbReference type="PRINTS" id="PR00982">
    <property type="entry name" value="TRNASYNTHLYS"/>
</dbReference>
<dbReference type="AlphaFoldDB" id="A0A565B3J2"/>
<keyword evidence="4" id="KW-0547">Nucleotide-binding</keyword>
<proteinExistence type="inferred from homology"/>
<dbReference type="Gene3D" id="3.30.930.10">
    <property type="entry name" value="Bira Bifunctional Protein, Domain 2"/>
    <property type="match status" value="1"/>
</dbReference>
<organism evidence="13 14">
    <name type="scientific">Arabis nemorensis</name>
    <dbReference type="NCBI Taxonomy" id="586526"/>
    <lineage>
        <taxon>Eukaryota</taxon>
        <taxon>Viridiplantae</taxon>
        <taxon>Streptophyta</taxon>
        <taxon>Embryophyta</taxon>
        <taxon>Tracheophyta</taxon>
        <taxon>Spermatophyta</taxon>
        <taxon>Magnoliopsida</taxon>
        <taxon>eudicotyledons</taxon>
        <taxon>Gunneridae</taxon>
        <taxon>Pentapetalae</taxon>
        <taxon>rosids</taxon>
        <taxon>malvids</taxon>
        <taxon>Brassicales</taxon>
        <taxon>Brassicaceae</taxon>
        <taxon>Arabideae</taxon>
        <taxon>Arabis</taxon>
    </lineage>
</organism>
<dbReference type="PROSITE" id="PS50862">
    <property type="entry name" value="AA_TRNA_LIGASE_II"/>
    <property type="match status" value="1"/>
</dbReference>
<evidence type="ECO:0000259" key="12">
    <source>
        <dbReference type="PROSITE" id="PS50862"/>
    </source>
</evidence>
<comment type="caution">
    <text evidence="13">The sequence shown here is derived from an EMBL/GenBank/DDBJ whole genome shotgun (WGS) entry which is preliminary data.</text>
</comment>
<dbReference type="InterPro" id="IPR006195">
    <property type="entry name" value="aa-tRNA-synth_II"/>
</dbReference>
<evidence type="ECO:0000256" key="1">
    <source>
        <dbReference type="ARBA" id="ARBA00008226"/>
    </source>
</evidence>
<dbReference type="EMBL" id="CABITT030000003">
    <property type="protein sequence ID" value="VVA96248.1"/>
    <property type="molecule type" value="Genomic_DNA"/>
</dbReference>
<evidence type="ECO:0000313" key="13">
    <source>
        <dbReference type="EMBL" id="VVA96248.1"/>
    </source>
</evidence>
<evidence type="ECO:0000256" key="10">
    <source>
        <dbReference type="RuleBase" id="RU003748"/>
    </source>
</evidence>
<keyword evidence="14" id="KW-1185">Reference proteome</keyword>
<dbReference type="GO" id="GO:0006430">
    <property type="term" value="P:lysyl-tRNA aminoacylation"/>
    <property type="evidence" value="ECO:0007669"/>
    <property type="project" value="InterPro"/>
</dbReference>
<feature type="region of interest" description="Disordered" evidence="11">
    <location>
        <begin position="1"/>
        <end position="23"/>
    </location>
</feature>
<evidence type="ECO:0000256" key="2">
    <source>
        <dbReference type="ARBA" id="ARBA00013166"/>
    </source>
</evidence>
<keyword evidence="7" id="KW-0030">Aminoacyl-tRNA synthetase</keyword>
<dbReference type="PANTHER" id="PTHR42918:SF13">
    <property type="entry name" value="LYSINE--TRNA LIGASE"/>
    <property type="match status" value="1"/>
</dbReference>
<dbReference type="CDD" id="cd04322">
    <property type="entry name" value="LysRS_N"/>
    <property type="match status" value="1"/>
</dbReference>
<dbReference type="InterPro" id="IPR044136">
    <property type="entry name" value="Lys-tRNA-ligase_II_N"/>
</dbReference>
<dbReference type="GO" id="GO:0005524">
    <property type="term" value="F:ATP binding"/>
    <property type="evidence" value="ECO:0007669"/>
    <property type="project" value="UniProtKB-KW"/>
</dbReference>
<dbReference type="SUPFAM" id="SSF55681">
    <property type="entry name" value="Class II aaRS and biotin synthetases"/>
    <property type="match status" value="1"/>
</dbReference>
<dbReference type="Pfam" id="PF01336">
    <property type="entry name" value="tRNA_anti-codon"/>
    <property type="match status" value="1"/>
</dbReference>
<dbReference type="GO" id="GO:0005829">
    <property type="term" value="C:cytosol"/>
    <property type="evidence" value="ECO:0007669"/>
    <property type="project" value="TreeGrafter"/>
</dbReference>
<dbReference type="Proteomes" id="UP000489600">
    <property type="component" value="Unassembled WGS sequence"/>
</dbReference>
<evidence type="ECO:0000256" key="8">
    <source>
        <dbReference type="ARBA" id="ARBA00030563"/>
    </source>
</evidence>
<evidence type="ECO:0000313" key="14">
    <source>
        <dbReference type="Proteomes" id="UP000489600"/>
    </source>
</evidence>
<keyword evidence="6" id="KW-0648">Protein biosynthesis</keyword>
<dbReference type="NCBIfam" id="TIGR00499">
    <property type="entry name" value="lysS_bact"/>
    <property type="match status" value="1"/>
</dbReference>
<dbReference type="InterPro" id="IPR004364">
    <property type="entry name" value="Aa-tRNA-synt_II"/>
</dbReference>
<dbReference type="GO" id="GO:0004824">
    <property type="term" value="F:lysine-tRNA ligase activity"/>
    <property type="evidence" value="ECO:0007669"/>
    <property type="project" value="UniProtKB-EC"/>
</dbReference>
<protein>
    <recommendedName>
        <fullName evidence="2 10">Lysine--tRNA ligase</fullName>
        <ecNumber evidence="2 10">6.1.1.6</ecNumber>
    </recommendedName>
    <alternativeName>
        <fullName evidence="8 10">Lysyl-tRNA synthetase</fullName>
    </alternativeName>
</protein>
<evidence type="ECO:0000256" key="5">
    <source>
        <dbReference type="ARBA" id="ARBA00022840"/>
    </source>
</evidence>
<dbReference type="InterPro" id="IPR018149">
    <property type="entry name" value="Lys-tRNA-synth_II_C"/>
</dbReference>
<dbReference type="InterPro" id="IPR045864">
    <property type="entry name" value="aa-tRNA-synth_II/BPL/LPL"/>
</dbReference>
<evidence type="ECO:0000256" key="4">
    <source>
        <dbReference type="ARBA" id="ARBA00022741"/>
    </source>
</evidence>
<dbReference type="SUPFAM" id="SSF50249">
    <property type="entry name" value="Nucleic acid-binding proteins"/>
    <property type="match status" value="1"/>
</dbReference>
<evidence type="ECO:0000256" key="3">
    <source>
        <dbReference type="ARBA" id="ARBA00022598"/>
    </source>
</evidence>
<dbReference type="Pfam" id="PF00152">
    <property type="entry name" value="tRNA-synt_2"/>
    <property type="match status" value="1"/>
</dbReference>
<sequence length="492" mass="55961">MDYGETRGKRKQKQKNSVPVLSKKTSQEYFEGRLEDVKAGESQYPHFSVSMSIPEFIKRGDCVETSPETSLAGRIMSKRSSSSKLFFYDLHGDGCKVQVMAKADESTLDEAEFSKLHAKVKHGDIVGVIGFPMKTKKGELTLLSRSFTLLSYCLHMIADTSKKTENWSPGQPRNPTSYILKDKEIIYRQRYLDLMINNDAHKILLAKSNITSYIRSYLTKQNFLEVETPVMSMSVGGGAAKPFSVHHGDKTTEMYLRIAPELYLKQLVVGGLGRVFEIGKQFRNEGIDMTHHPEFTSCEFYMAYADYNELMTMTEDLLSGLVKEITGGCKIKYHANGYDKEPIEIDFTPPFRRLDMIDELEKAAQLEIPKDLASKEANTYLIAACARLDVNCASPQTTSRLLGKLVEKYLEEMCVNPTFIIHHPVIMSAFAKSQKHNDGFTERFELYIAKQELCNAYTELNDPVSQRKRFDHQLMERECGDEEAMILDEGCY</sequence>
<dbReference type="PANTHER" id="PTHR42918">
    <property type="entry name" value="LYSYL-TRNA SYNTHETASE"/>
    <property type="match status" value="1"/>
</dbReference>
<reference evidence="13" key="1">
    <citation type="submission" date="2019-07" db="EMBL/GenBank/DDBJ databases">
        <authorList>
            <person name="Dittberner H."/>
        </authorList>
    </citation>
    <scope>NUCLEOTIDE SEQUENCE [LARGE SCALE GENOMIC DNA]</scope>
</reference>
<evidence type="ECO:0000256" key="9">
    <source>
        <dbReference type="ARBA" id="ARBA00048573"/>
    </source>
</evidence>
<comment type="similarity">
    <text evidence="1">Belongs to the class-II aminoacyl-tRNA synthetase family.</text>
</comment>
<dbReference type="InterPro" id="IPR002313">
    <property type="entry name" value="Lys-tRNA-ligase_II"/>
</dbReference>
<accession>A0A565B3J2</accession>
<keyword evidence="5" id="KW-0067">ATP-binding</keyword>
<evidence type="ECO:0000256" key="7">
    <source>
        <dbReference type="ARBA" id="ARBA00023146"/>
    </source>
</evidence>
<feature type="domain" description="Aminoacyl-transfer RNA synthetases class-II family profile" evidence="12">
    <location>
        <begin position="208"/>
        <end position="407"/>
    </location>
</feature>
<keyword evidence="3" id="KW-0436">Ligase</keyword>
<dbReference type="GO" id="GO:0000049">
    <property type="term" value="F:tRNA binding"/>
    <property type="evidence" value="ECO:0007669"/>
    <property type="project" value="TreeGrafter"/>
</dbReference>
<evidence type="ECO:0000256" key="6">
    <source>
        <dbReference type="ARBA" id="ARBA00022917"/>
    </source>
</evidence>